<dbReference type="Gene3D" id="1.10.472.10">
    <property type="entry name" value="Cyclin-like"/>
    <property type="match status" value="1"/>
</dbReference>
<sequence length="356" mass="40933">MFFSASDPCLYILRFAASLDLGDKQKDVVTLATRIVQRMKRDWMALGRRPTGICGASLLLAARAYGYNRTISDIVKIVHISDTVVRKRLDEFASTPSGSLTIEEFTNVDLEHSEDPPAFQEARRKAREEKRRQEEKQAEDASKDFEKTQKEIEEAVKQKFKKTSMGKSIVSSIGEEDLPELNAQAGNILRSEIIDSVYEAGLSDYDDDYEEDDDSPSQRLYGPTLQSLGIKRDYSSNYNSNGQEEIITDDNNFEDIDDDEIESYILSENEAHLKSNIWMRRNGPHLEEMEKKRKERQEEKERKEADPNRKKRPLKRKEPIDAKDHQDAMLQVIKEKKLSTKINCDVLADIEDVTKD</sequence>
<dbReference type="Pfam" id="PF07741">
    <property type="entry name" value="BRF1"/>
    <property type="match status" value="1"/>
</dbReference>
<comment type="similarity">
    <text evidence="2">Belongs to the TFIIB family.</text>
</comment>
<dbReference type="GO" id="GO:0000995">
    <property type="term" value="F:RNA polymerase III general transcription initiation factor activity"/>
    <property type="evidence" value="ECO:0007669"/>
    <property type="project" value="TreeGrafter"/>
</dbReference>
<evidence type="ECO:0000256" key="7">
    <source>
        <dbReference type="ARBA" id="ARBA00023159"/>
    </source>
</evidence>
<keyword evidence="6" id="KW-0805">Transcription regulation</keyword>
<dbReference type="InterPro" id="IPR000812">
    <property type="entry name" value="TFIIB"/>
</dbReference>
<evidence type="ECO:0000256" key="10">
    <source>
        <dbReference type="SAM" id="MobiDB-lite"/>
    </source>
</evidence>
<feature type="region of interest" description="Disordered" evidence="10">
    <location>
        <begin position="282"/>
        <end position="327"/>
    </location>
</feature>
<dbReference type="AlphaFoldDB" id="A0A914QGS2"/>
<dbReference type="GO" id="GO:0017025">
    <property type="term" value="F:TBP-class protein binding"/>
    <property type="evidence" value="ECO:0007669"/>
    <property type="project" value="InterPro"/>
</dbReference>
<evidence type="ECO:0000256" key="6">
    <source>
        <dbReference type="ARBA" id="ARBA00023015"/>
    </source>
</evidence>
<evidence type="ECO:0000256" key="5">
    <source>
        <dbReference type="ARBA" id="ARBA00022833"/>
    </source>
</evidence>
<feature type="region of interest" description="Disordered" evidence="10">
    <location>
        <begin position="111"/>
        <end position="147"/>
    </location>
</feature>
<feature type="compositionally biased region" description="Acidic residues" evidence="10">
    <location>
        <begin position="204"/>
        <end position="215"/>
    </location>
</feature>
<dbReference type="Pfam" id="PF00382">
    <property type="entry name" value="TFIIB"/>
    <property type="match status" value="1"/>
</dbReference>
<dbReference type="GO" id="GO:0097550">
    <property type="term" value="C:transcription preinitiation complex"/>
    <property type="evidence" value="ECO:0007669"/>
    <property type="project" value="TreeGrafter"/>
</dbReference>
<dbReference type="CDD" id="cd20554">
    <property type="entry name" value="CYCLIN_TFIIIB90_rpt2"/>
    <property type="match status" value="1"/>
</dbReference>
<feature type="compositionally biased region" description="Basic and acidic residues" evidence="10">
    <location>
        <begin position="316"/>
        <end position="327"/>
    </location>
</feature>
<dbReference type="GO" id="GO:0070897">
    <property type="term" value="P:transcription preinitiation complex assembly"/>
    <property type="evidence" value="ECO:0007669"/>
    <property type="project" value="InterPro"/>
</dbReference>
<evidence type="ECO:0000256" key="2">
    <source>
        <dbReference type="ARBA" id="ARBA00010857"/>
    </source>
</evidence>
<dbReference type="InterPro" id="IPR036915">
    <property type="entry name" value="Cyclin-like_sf"/>
</dbReference>
<dbReference type="InterPro" id="IPR011665">
    <property type="entry name" value="BRF1_TBP-bd_dom"/>
</dbReference>
<dbReference type="WBParaSite" id="PDA_v2.g31189.t1">
    <property type="protein sequence ID" value="PDA_v2.g31189.t1"/>
    <property type="gene ID" value="PDA_v2.g31189"/>
</dbReference>
<evidence type="ECO:0000313" key="12">
    <source>
        <dbReference type="Proteomes" id="UP000887578"/>
    </source>
</evidence>
<dbReference type="Gene3D" id="1.20.5.650">
    <property type="entry name" value="Single helix bin"/>
    <property type="match status" value="1"/>
</dbReference>
<evidence type="ECO:0000259" key="11">
    <source>
        <dbReference type="SMART" id="SM00385"/>
    </source>
</evidence>
<feature type="domain" description="Cyclin-like" evidence="11">
    <location>
        <begin position="10"/>
        <end position="94"/>
    </location>
</feature>
<evidence type="ECO:0000256" key="4">
    <source>
        <dbReference type="ARBA" id="ARBA00022771"/>
    </source>
</evidence>
<protein>
    <submittedName>
        <fullName evidence="13">Cyclin-like domain-containing protein</fullName>
    </submittedName>
</protein>
<keyword evidence="8" id="KW-0804">Transcription</keyword>
<dbReference type="PANTHER" id="PTHR11618">
    <property type="entry name" value="TRANSCRIPTION INITIATION FACTOR IIB-RELATED"/>
    <property type="match status" value="1"/>
</dbReference>
<keyword evidence="12" id="KW-1185">Reference proteome</keyword>
<keyword evidence="3" id="KW-0479">Metal-binding</keyword>
<feature type="region of interest" description="Disordered" evidence="10">
    <location>
        <begin position="204"/>
        <end position="252"/>
    </location>
</feature>
<dbReference type="InterPro" id="IPR013150">
    <property type="entry name" value="TFIIB_cyclin"/>
</dbReference>
<evidence type="ECO:0000313" key="13">
    <source>
        <dbReference type="WBParaSite" id="PDA_v2.g31189.t1"/>
    </source>
</evidence>
<dbReference type="FunFam" id="1.10.472.10:FF:000002">
    <property type="entry name" value="Transcription factor IIIB 90 kDa subunit"/>
    <property type="match status" value="1"/>
</dbReference>
<dbReference type="GO" id="GO:0008270">
    <property type="term" value="F:zinc ion binding"/>
    <property type="evidence" value="ECO:0007669"/>
    <property type="project" value="UniProtKB-KW"/>
</dbReference>
<dbReference type="GO" id="GO:0001006">
    <property type="term" value="F:RNA polymerase III type 3 promoter sequence-specific DNA binding"/>
    <property type="evidence" value="ECO:0007669"/>
    <property type="project" value="TreeGrafter"/>
</dbReference>
<dbReference type="SUPFAM" id="SSF47954">
    <property type="entry name" value="Cyclin-like"/>
    <property type="match status" value="1"/>
</dbReference>
<name>A0A914QGS2_9BILA</name>
<keyword evidence="9" id="KW-0539">Nucleus</keyword>
<evidence type="ECO:0000256" key="3">
    <source>
        <dbReference type="ARBA" id="ARBA00022723"/>
    </source>
</evidence>
<organism evidence="12 13">
    <name type="scientific">Panagrolaimus davidi</name>
    <dbReference type="NCBI Taxonomy" id="227884"/>
    <lineage>
        <taxon>Eukaryota</taxon>
        <taxon>Metazoa</taxon>
        <taxon>Ecdysozoa</taxon>
        <taxon>Nematoda</taxon>
        <taxon>Chromadorea</taxon>
        <taxon>Rhabditida</taxon>
        <taxon>Tylenchina</taxon>
        <taxon>Panagrolaimomorpha</taxon>
        <taxon>Panagrolaimoidea</taxon>
        <taxon>Panagrolaimidae</taxon>
        <taxon>Panagrolaimus</taxon>
    </lineage>
</organism>
<dbReference type="PANTHER" id="PTHR11618:SF4">
    <property type="entry name" value="TRANSCRIPTION FACTOR IIIB 90 KDA SUBUNIT"/>
    <property type="match status" value="1"/>
</dbReference>
<reference evidence="13" key="1">
    <citation type="submission" date="2022-11" db="UniProtKB">
        <authorList>
            <consortium name="WormBaseParasite"/>
        </authorList>
    </citation>
    <scope>IDENTIFICATION</scope>
</reference>
<dbReference type="GO" id="GO:0000126">
    <property type="term" value="C:transcription factor TFIIIB complex"/>
    <property type="evidence" value="ECO:0007669"/>
    <property type="project" value="TreeGrafter"/>
</dbReference>
<dbReference type="GO" id="GO:0005634">
    <property type="term" value="C:nucleus"/>
    <property type="evidence" value="ECO:0007669"/>
    <property type="project" value="UniProtKB-SubCell"/>
</dbReference>
<dbReference type="InterPro" id="IPR013763">
    <property type="entry name" value="Cyclin-like_dom"/>
</dbReference>
<keyword evidence="4" id="KW-0863">Zinc-finger</keyword>
<proteinExistence type="inferred from homology"/>
<dbReference type="Proteomes" id="UP000887578">
    <property type="component" value="Unplaced"/>
</dbReference>
<comment type="subcellular location">
    <subcellularLocation>
        <location evidence="1">Nucleus</location>
    </subcellularLocation>
</comment>
<keyword evidence="5" id="KW-0862">Zinc</keyword>
<evidence type="ECO:0000256" key="8">
    <source>
        <dbReference type="ARBA" id="ARBA00023163"/>
    </source>
</evidence>
<evidence type="ECO:0000256" key="9">
    <source>
        <dbReference type="ARBA" id="ARBA00023242"/>
    </source>
</evidence>
<keyword evidence="7" id="KW-0010">Activator</keyword>
<evidence type="ECO:0000256" key="1">
    <source>
        <dbReference type="ARBA" id="ARBA00004123"/>
    </source>
</evidence>
<dbReference type="SMART" id="SM00385">
    <property type="entry name" value="CYCLIN"/>
    <property type="match status" value="1"/>
</dbReference>
<feature type="compositionally biased region" description="Basic and acidic residues" evidence="10">
    <location>
        <begin position="284"/>
        <end position="308"/>
    </location>
</feature>
<accession>A0A914QGS2</accession>